<feature type="chain" id="PRO_5040130091" evidence="1">
    <location>
        <begin position="22"/>
        <end position="302"/>
    </location>
</feature>
<dbReference type="Proteomes" id="UP000717515">
    <property type="component" value="Unassembled WGS sequence"/>
</dbReference>
<dbReference type="EMBL" id="JAIFTL010000112">
    <property type="protein sequence ID" value="KAG9323176.1"/>
    <property type="molecule type" value="Genomic_DNA"/>
</dbReference>
<keyword evidence="1" id="KW-0732">Signal</keyword>
<accession>A0A9P8A5N2</accession>
<dbReference type="AlphaFoldDB" id="A0A9P8A5N2"/>
<comment type="caution">
    <text evidence="2">The sequence shown here is derived from an EMBL/GenBank/DDBJ whole genome shotgun (WGS) entry which is preliminary data.</text>
</comment>
<gene>
    <name evidence="2" type="ORF">KVV02_001807</name>
</gene>
<reference evidence="2" key="1">
    <citation type="submission" date="2021-07" db="EMBL/GenBank/DDBJ databases">
        <title>Draft genome of Mortierella alpina, strain LL118, isolated from an aspen leaf litter sample.</title>
        <authorList>
            <person name="Yang S."/>
            <person name="Vinatzer B.A."/>
        </authorList>
    </citation>
    <scope>NUCLEOTIDE SEQUENCE</scope>
    <source>
        <strain evidence="2">LL118</strain>
    </source>
</reference>
<organism evidence="2 3">
    <name type="scientific">Mortierella alpina</name>
    <name type="common">Oleaginous fungus</name>
    <name type="synonym">Mortierella renispora</name>
    <dbReference type="NCBI Taxonomy" id="64518"/>
    <lineage>
        <taxon>Eukaryota</taxon>
        <taxon>Fungi</taxon>
        <taxon>Fungi incertae sedis</taxon>
        <taxon>Mucoromycota</taxon>
        <taxon>Mortierellomycotina</taxon>
        <taxon>Mortierellomycetes</taxon>
        <taxon>Mortierellales</taxon>
        <taxon>Mortierellaceae</taxon>
        <taxon>Mortierella</taxon>
    </lineage>
</organism>
<sequence>MTGSILKLASVALVLTCAIQAVPLRGGCVGDACYQTASSGTVSLGSSTKIVPVTEVTPITRYQPIIQSYAPVVQSECKGDSLLSEFRSPLGDSRFMSLRQGPAEEMMMKGSSRLRSAMTTGGTINRFARRAMVSPEECVPSATQTCEQTVPGSTTDMGSDVTATPSNVVLPSTVYQGHVQAKGPEIEAAAAEYKQLSQSNVNLASDTRIEPVTKVFPETTYQPSVEQKATMIEADMPESQSLGRSSVSLGSSVTVRPTTTVEPLTVFQPKVKSLPFIIHDEGCAPVIYRVPKKMYKPAYPAC</sequence>
<evidence type="ECO:0000256" key="1">
    <source>
        <dbReference type="SAM" id="SignalP"/>
    </source>
</evidence>
<name>A0A9P8A5N2_MORAP</name>
<proteinExistence type="predicted"/>
<evidence type="ECO:0000313" key="3">
    <source>
        <dbReference type="Proteomes" id="UP000717515"/>
    </source>
</evidence>
<evidence type="ECO:0000313" key="2">
    <source>
        <dbReference type="EMBL" id="KAG9323176.1"/>
    </source>
</evidence>
<feature type="signal peptide" evidence="1">
    <location>
        <begin position="1"/>
        <end position="21"/>
    </location>
</feature>
<protein>
    <submittedName>
        <fullName evidence="2">Uncharacterized protein</fullName>
    </submittedName>
</protein>